<dbReference type="Gene3D" id="3.30.70.270">
    <property type="match status" value="1"/>
</dbReference>
<dbReference type="InterPro" id="IPR043128">
    <property type="entry name" value="Rev_trsase/Diguanyl_cyclase"/>
</dbReference>
<dbReference type="SMART" id="SM00091">
    <property type="entry name" value="PAS"/>
    <property type="match status" value="1"/>
</dbReference>
<dbReference type="SUPFAM" id="SSF55785">
    <property type="entry name" value="PYP-like sensor domain (PAS domain)"/>
    <property type="match status" value="1"/>
</dbReference>
<dbReference type="InterPro" id="IPR035965">
    <property type="entry name" value="PAS-like_dom_sf"/>
</dbReference>
<dbReference type="PROSITE" id="PS50113">
    <property type="entry name" value="PAC"/>
    <property type="match status" value="1"/>
</dbReference>
<keyword evidence="5" id="KW-1185">Reference proteome</keyword>
<dbReference type="Gene3D" id="3.30.450.20">
    <property type="entry name" value="PAS domain"/>
    <property type="match status" value="1"/>
</dbReference>
<evidence type="ECO:0000259" key="3">
    <source>
        <dbReference type="PROSITE" id="PS50887"/>
    </source>
</evidence>
<dbReference type="PANTHER" id="PTHR44757">
    <property type="entry name" value="DIGUANYLATE CYCLASE DGCP"/>
    <property type="match status" value="1"/>
</dbReference>
<dbReference type="InterPro" id="IPR000700">
    <property type="entry name" value="PAS-assoc_C"/>
</dbReference>
<dbReference type="InterPro" id="IPR013767">
    <property type="entry name" value="PAS_fold"/>
</dbReference>
<feature type="domain" description="PAC" evidence="2">
    <location>
        <begin position="82"/>
        <end position="134"/>
    </location>
</feature>
<dbReference type="PROSITE" id="PS50112">
    <property type="entry name" value="PAS"/>
    <property type="match status" value="1"/>
</dbReference>
<dbReference type="CDD" id="cd00130">
    <property type="entry name" value="PAS"/>
    <property type="match status" value="1"/>
</dbReference>
<dbReference type="InterPro" id="IPR052155">
    <property type="entry name" value="Biofilm_reg_signaling"/>
</dbReference>
<proteinExistence type="predicted"/>
<keyword evidence="4" id="KW-0808">Transferase</keyword>
<dbReference type="NCBIfam" id="TIGR00229">
    <property type="entry name" value="sensory_box"/>
    <property type="match status" value="1"/>
</dbReference>
<dbReference type="EMBL" id="JBBIAA010000028">
    <property type="protein sequence ID" value="MEJ5946655.1"/>
    <property type="molecule type" value="Genomic_DNA"/>
</dbReference>
<dbReference type="Proteomes" id="UP001387100">
    <property type="component" value="Unassembled WGS sequence"/>
</dbReference>
<dbReference type="RefSeq" id="WP_339576037.1">
    <property type="nucleotide sequence ID" value="NZ_JBBIAA010000028.1"/>
</dbReference>
<dbReference type="PANTHER" id="PTHR44757:SF2">
    <property type="entry name" value="BIOFILM ARCHITECTURE MAINTENANCE PROTEIN MBAA"/>
    <property type="match status" value="1"/>
</dbReference>
<accession>A0ABU8RNL3</accession>
<dbReference type="InterPro" id="IPR000160">
    <property type="entry name" value="GGDEF_dom"/>
</dbReference>
<feature type="domain" description="PAS" evidence="1">
    <location>
        <begin position="15"/>
        <end position="79"/>
    </location>
</feature>
<sequence>MDAVAVDPAVLRAALVESTPALVCVIGADRRVLLVNAALERSTGWMSEEVLGRSFYEVFAVPHEAALAREFVEDAVRTGVAPPQEGDWRDRWGGTRRVSLLSSVVRDDEGRAVGVACVGVDVTAQRPEEARLREAAASDPLTGLRNRTALLAALQEALADPTSDGVAVLFCDLDRFKSANDTHGHDVGDQLLREVAARLRGVVGERDVVARLGGDEFVVLAPGAGAGAASSLRRAVEAVLAEPYATPHGCVALGASVGAALGRHGDDGERVLAAADRHMYGIKTQRRLERAQR</sequence>
<dbReference type="EC" id="2.7.7.65" evidence="4"/>
<dbReference type="SMART" id="SM00267">
    <property type="entry name" value="GGDEF"/>
    <property type="match status" value="1"/>
</dbReference>
<evidence type="ECO:0000259" key="2">
    <source>
        <dbReference type="PROSITE" id="PS50113"/>
    </source>
</evidence>
<dbReference type="SUPFAM" id="SSF55073">
    <property type="entry name" value="Nucleotide cyclase"/>
    <property type="match status" value="1"/>
</dbReference>
<reference evidence="4 5" key="1">
    <citation type="journal article" date="2017" name="Int. J. Syst. Evol. Microbiol.">
        <title>Pseudokineococcus basanitobsidens sp. nov., isolated from volcanic rock.</title>
        <authorList>
            <person name="Lee D.W."/>
            <person name="Park M.Y."/>
            <person name="Kim J.J."/>
            <person name="Kim B.S."/>
        </authorList>
    </citation>
    <scope>NUCLEOTIDE SEQUENCE [LARGE SCALE GENOMIC DNA]</scope>
    <source>
        <strain evidence="4 5">DSM 103726</strain>
    </source>
</reference>
<organism evidence="4 5">
    <name type="scientific">Pseudokineococcus basanitobsidens</name>
    <dbReference type="NCBI Taxonomy" id="1926649"/>
    <lineage>
        <taxon>Bacteria</taxon>
        <taxon>Bacillati</taxon>
        <taxon>Actinomycetota</taxon>
        <taxon>Actinomycetes</taxon>
        <taxon>Kineosporiales</taxon>
        <taxon>Kineosporiaceae</taxon>
        <taxon>Pseudokineococcus</taxon>
    </lineage>
</organism>
<dbReference type="GO" id="GO:0052621">
    <property type="term" value="F:diguanylate cyclase activity"/>
    <property type="evidence" value="ECO:0007669"/>
    <property type="project" value="UniProtKB-EC"/>
</dbReference>
<keyword evidence="4" id="KW-0548">Nucleotidyltransferase</keyword>
<protein>
    <submittedName>
        <fullName evidence="4">Diguanylate cyclase</fullName>
        <ecNumber evidence="4">2.7.7.65</ecNumber>
    </submittedName>
</protein>
<feature type="domain" description="GGDEF" evidence="3">
    <location>
        <begin position="164"/>
        <end position="293"/>
    </location>
</feature>
<evidence type="ECO:0000313" key="4">
    <source>
        <dbReference type="EMBL" id="MEJ5946655.1"/>
    </source>
</evidence>
<gene>
    <name evidence="4" type="ORF">WDZ17_15255</name>
</gene>
<evidence type="ECO:0000313" key="5">
    <source>
        <dbReference type="Proteomes" id="UP001387100"/>
    </source>
</evidence>
<dbReference type="Pfam" id="PF00990">
    <property type="entry name" value="GGDEF"/>
    <property type="match status" value="1"/>
</dbReference>
<dbReference type="InterPro" id="IPR000014">
    <property type="entry name" value="PAS"/>
</dbReference>
<dbReference type="PROSITE" id="PS50887">
    <property type="entry name" value="GGDEF"/>
    <property type="match status" value="1"/>
</dbReference>
<dbReference type="CDD" id="cd01949">
    <property type="entry name" value="GGDEF"/>
    <property type="match status" value="1"/>
</dbReference>
<dbReference type="NCBIfam" id="TIGR00254">
    <property type="entry name" value="GGDEF"/>
    <property type="match status" value="1"/>
</dbReference>
<name>A0ABU8RNL3_9ACTN</name>
<dbReference type="Pfam" id="PF00989">
    <property type="entry name" value="PAS"/>
    <property type="match status" value="1"/>
</dbReference>
<dbReference type="InterPro" id="IPR029787">
    <property type="entry name" value="Nucleotide_cyclase"/>
</dbReference>
<evidence type="ECO:0000259" key="1">
    <source>
        <dbReference type="PROSITE" id="PS50112"/>
    </source>
</evidence>
<comment type="caution">
    <text evidence="4">The sequence shown here is derived from an EMBL/GenBank/DDBJ whole genome shotgun (WGS) entry which is preliminary data.</text>
</comment>